<dbReference type="PANTHER" id="PTHR43341:SF15">
    <property type="entry name" value="GENERAL AMINO ACID PERMEASE AGP2"/>
    <property type="match status" value="1"/>
</dbReference>
<feature type="transmembrane region" description="Helical" evidence="6">
    <location>
        <begin position="286"/>
        <end position="305"/>
    </location>
</feature>
<dbReference type="PANTHER" id="PTHR43341">
    <property type="entry name" value="AMINO ACID PERMEASE"/>
    <property type="match status" value="1"/>
</dbReference>
<keyword evidence="5 6" id="KW-0472">Membrane</keyword>
<dbReference type="FunFam" id="1.20.1740.10:FF:000001">
    <property type="entry name" value="Amino acid permease"/>
    <property type="match status" value="1"/>
</dbReference>
<feature type="domain" description="Amino acid permease/ SLC12A" evidence="7">
    <location>
        <begin position="177"/>
        <end position="631"/>
    </location>
</feature>
<keyword evidence="4 6" id="KW-1133">Transmembrane helix</keyword>
<keyword evidence="3 6" id="KW-0812">Transmembrane</keyword>
<dbReference type="EMBL" id="JAJGCB010000007">
    <property type="protein sequence ID" value="KAJ8991585.1"/>
    <property type="molecule type" value="Genomic_DNA"/>
</dbReference>
<dbReference type="Pfam" id="PF00324">
    <property type="entry name" value="AA_permease"/>
    <property type="match status" value="1"/>
</dbReference>
<feature type="transmembrane region" description="Helical" evidence="6">
    <location>
        <begin position="205"/>
        <end position="222"/>
    </location>
</feature>
<dbReference type="AlphaFoldDB" id="A0AAN6EX87"/>
<proteinExistence type="predicted"/>
<evidence type="ECO:0000256" key="5">
    <source>
        <dbReference type="ARBA" id="ARBA00023136"/>
    </source>
</evidence>
<feature type="transmembrane region" description="Helical" evidence="6">
    <location>
        <begin position="357"/>
        <end position="381"/>
    </location>
</feature>
<evidence type="ECO:0000259" key="7">
    <source>
        <dbReference type="Pfam" id="PF00324"/>
    </source>
</evidence>
<gene>
    <name evidence="8" type="ORF">HRR80_004209</name>
</gene>
<dbReference type="InterPro" id="IPR050524">
    <property type="entry name" value="APC_YAT"/>
</dbReference>
<accession>A0AAN6EX87</accession>
<dbReference type="GO" id="GO:0015171">
    <property type="term" value="F:amino acid transmembrane transporter activity"/>
    <property type="evidence" value="ECO:0007669"/>
    <property type="project" value="TreeGrafter"/>
</dbReference>
<sequence length="681" mass="74954">MCRTTETPTPLQLSGPHYQLNSAGWPGPGIAYWGPTLNNLDFLHIGTLYGVLSRRYRTAAEDRPQRPRIRPSDSRVYPTLARRFLPDADPPGYQLSPRGHCWRLGCGYNARGSQAMTCASPGLKPIRPSCRFEMSPSEKTAAPKEIYPVETNDSNGGIGYSETLDLKKTKRHLLPRHIQLIAISGAIGTGLFIGTGASLQKAGPAGLFLGYCIYGGLIYIAFNSMGEMVSYLPIDGSYVEFASRFVDNSFGFALGWLVFYNYAVTVAAEATAVAGMINYWNTDINNAVWCTIFLVSIIIFNVWGVKWFGEGEFYFSLFKVFLIIGLLIFTFITMVGGNPQGEAFGFRNWNHPGAFHHYIASGTWGNFLGFFSTFVGAAYAYGGPDYIAMTAGEAKYPRRIYPNVFRRVIWRLLVFYIGGVLAVGILVPYDNPDLGSSKKGAGSSPFVLAMVNMGIPALPSIVNAAILTSAWSCGLANSYTASRVLYSLALRGTAPAIFRKTARGVPILALAVVVGFGCLSYMSVSNSAATAFGYIVNITGATWILNMGLQQIIYIGFRRGIDARGIDRSTLPFAVKRQLPLAWFALVCYMFLFLTNGWVVFTHGNWASDSFLFAYLSAPILVVLYCGHKIYSVIRGGRWGLHPAHEIDLDTARDEVDEDEKTYPPVPTGRWAKFLHWLWGA</sequence>
<dbReference type="GO" id="GO:0016020">
    <property type="term" value="C:membrane"/>
    <property type="evidence" value="ECO:0007669"/>
    <property type="project" value="UniProtKB-SubCell"/>
</dbReference>
<evidence type="ECO:0000256" key="6">
    <source>
        <dbReference type="SAM" id="Phobius"/>
    </source>
</evidence>
<feature type="transmembrane region" description="Helical" evidence="6">
    <location>
        <begin position="408"/>
        <end position="429"/>
    </location>
</feature>
<organism evidence="8 9">
    <name type="scientific">Exophiala dermatitidis</name>
    <name type="common">Black yeast-like fungus</name>
    <name type="synonym">Wangiella dermatitidis</name>
    <dbReference type="NCBI Taxonomy" id="5970"/>
    <lineage>
        <taxon>Eukaryota</taxon>
        <taxon>Fungi</taxon>
        <taxon>Dikarya</taxon>
        <taxon>Ascomycota</taxon>
        <taxon>Pezizomycotina</taxon>
        <taxon>Eurotiomycetes</taxon>
        <taxon>Chaetothyriomycetidae</taxon>
        <taxon>Chaetothyriales</taxon>
        <taxon>Herpotrichiellaceae</taxon>
        <taxon>Exophiala</taxon>
    </lineage>
</organism>
<name>A0AAN6EX87_EXODE</name>
<feature type="transmembrane region" description="Helical" evidence="6">
    <location>
        <begin position="578"/>
        <end position="600"/>
    </location>
</feature>
<feature type="transmembrane region" description="Helical" evidence="6">
    <location>
        <begin position="534"/>
        <end position="557"/>
    </location>
</feature>
<evidence type="ECO:0000313" key="9">
    <source>
        <dbReference type="Proteomes" id="UP001161757"/>
    </source>
</evidence>
<evidence type="ECO:0000313" key="8">
    <source>
        <dbReference type="EMBL" id="KAJ8991585.1"/>
    </source>
</evidence>
<protein>
    <recommendedName>
        <fullName evidence="7">Amino acid permease/ SLC12A domain-containing protein</fullName>
    </recommendedName>
</protein>
<evidence type="ECO:0000256" key="4">
    <source>
        <dbReference type="ARBA" id="ARBA00022989"/>
    </source>
</evidence>
<dbReference type="InterPro" id="IPR004841">
    <property type="entry name" value="AA-permease/SLC12A_dom"/>
</dbReference>
<comment type="caution">
    <text evidence="8">The sequence shown here is derived from an EMBL/GenBank/DDBJ whole genome shotgun (WGS) entry which is preliminary data.</text>
</comment>
<feature type="transmembrane region" description="Helical" evidence="6">
    <location>
        <begin position="253"/>
        <end position="280"/>
    </location>
</feature>
<evidence type="ECO:0000256" key="3">
    <source>
        <dbReference type="ARBA" id="ARBA00022692"/>
    </source>
</evidence>
<evidence type="ECO:0000256" key="1">
    <source>
        <dbReference type="ARBA" id="ARBA00004141"/>
    </source>
</evidence>
<keyword evidence="2" id="KW-0813">Transport</keyword>
<feature type="transmembrane region" description="Helical" evidence="6">
    <location>
        <begin position="612"/>
        <end position="631"/>
    </location>
</feature>
<comment type="subcellular location">
    <subcellularLocation>
        <location evidence="1">Membrane</location>
        <topology evidence="1">Multi-pass membrane protein</topology>
    </subcellularLocation>
</comment>
<dbReference type="Proteomes" id="UP001161757">
    <property type="component" value="Unassembled WGS sequence"/>
</dbReference>
<evidence type="ECO:0000256" key="2">
    <source>
        <dbReference type="ARBA" id="ARBA00022448"/>
    </source>
</evidence>
<dbReference type="Gene3D" id="1.20.1740.10">
    <property type="entry name" value="Amino acid/polyamine transporter I"/>
    <property type="match status" value="1"/>
</dbReference>
<feature type="transmembrane region" description="Helical" evidence="6">
    <location>
        <begin position="501"/>
        <end position="522"/>
    </location>
</feature>
<feature type="transmembrane region" description="Helical" evidence="6">
    <location>
        <begin position="317"/>
        <end position="337"/>
    </location>
</feature>
<reference evidence="8" key="1">
    <citation type="submission" date="2023-01" db="EMBL/GenBank/DDBJ databases">
        <title>Exophiala dermititidis isolated from Cystic Fibrosis Patient.</title>
        <authorList>
            <person name="Kurbessoian T."/>
            <person name="Crocker A."/>
            <person name="Murante D."/>
            <person name="Hogan D.A."/>
            <person name="Stajich J.E."/>
        </authorList>
    </citation>
    <scope>NUCLEOTIDE SEQUENCE</scope>
    <source>
        <strain evidence="8">Ex8</strain>
    </source>
</reference>
<feature type="transmembrane region" description="Helical" evidence="6">
    <location>
        <begin position="178"/>
        <end position="199"/>
    </location>
</feature>